<protein>
    <submittedName>
        <fullName evidence="1">Uncharacterized protein</fullName>
    </submittedName>
</protein>
<dbReference type="InParanoid" id="A0A078AWQ1"/>
<name>A0A078AWQ1_STYLE</name>
<accession>A0A078AWQ1</accession>
<gene>
    <name evidence="1" type="primary">Contig18335.g19480</name>
    <name evidence="1" type="ORF">STYLEM_14311</name>
</gene>
<dbReference type="AlphaFoldDB" id="A0A078AWQ1"/>
<organism evidence="1 2">
    <name type="scientific">Stylonychia lemnae</name>
    <name type="common">Ciliate</name>
    <dbReference type="NCBI Taxonomy" id="5949"/>
    <lineage>
        <taxon>Eukaryota</taxon>
        <taxon>Sar</taxon>
        <taxon>Alveolata</taxon>
        <taxon>Ciliophora</taxon>
        <taxon>Intramacronucleata</taxon>
        <taxon>Spirotrichea</taxon>
        <taxon>Stichotrichia</taxon>
        <taxon>Sporadotrichida</taxon>
        <taxon>Oxytrichidae</taxon>
        <taxon>Stylonychinae</taxon>
        <taxon>Stylonychia</taxon>
    </lineage>
</organism>
<evidence type="ECO:0000313" key="1">
    <source>
        <dbReference type="EMBL" id="CDW85238.1"/>
    </source>
</evidence>
<evidence type="ECO:0000313" key="2">
    <source>
        <dbReference type="Proteomes" id="UP000039865"/>
    </source>
</evidence>
<dbReference type="Proteomes" id="UP000039865">
    <property type="component" value="Unassembled WGS sequence"/>
</dbReference>
<reference evidence="1 2" key="1">
    <citation type="submission" date="2014-06" db="EMBL/GenBank/DDBJ databases">
        <authorList>
            <person name="Swart Estienne"/>
        </authorList>
    </citation>
    <scope>NUCLEOTIDE SEQUENCE [LARGE SCALE GENOMIC DNA]</scope>
    <source>
        <strain evidence="1 2">130c</strain>
    </source>
</reference>
<dbReference type="EMBL" id="CCKQ01013559">
    <property type="protein sequence ID" value="CDW85238.1"/>
    <property type="molecule type" value="Genomic_DNA"/>
</dbReference>
<sequence length="260" mass="31430">MLLKQNSDIQEPLLQGQFNNQVQVQTKKKQLLPQEYQWILDKYNEIDYSKAQNRIYSIPLKLEKTKREFSSRQLLIIHQRNLLLEEYQYQDENNKEIRSIDIYDLITLQTIKTIELKNFNEDARIIHRFFNDIDYIFYQENYTVFFVKLDDLIEQNQDKHLIVFKFDTQGFIQNVNIIDEFNVMISYGNYGETNTFLFQLEDQLITKLNQDIKIKFEIKCITQDQYNEQIGDDFRKLKKNTKNSLVILQTLLWHQVFGLV</sequence>
<proteinExistence type="predicted"/>
<keyword evidence="2" id="KW-1185">Reference proteome</keyword>